<name>A0A8J3RSS1_9ACTN</name>
<sequence>MLITRQNRHMPTRVERYLAHLDRLSGGQEPAFVPFRSSKPGLRDVTAIVYRDQPEPGFLTGLTYGLSLSGHPAWQRSTPELCITVRSTDEAWAWAIAHLAEQLRGGPCHFGYGDTLGFGQRISQDSGMDAFVLFAPAALEREDFLGIDVGDELPVSITGCYPIHSSERRFIQANGLKAFWDLDWDPYDVTRAAVV</sequence>
<evidence type="ECO:0000313" key="2">
    <source>
        <dbReference type="EMBL" id="GIH80050.1"/>
    </source>
</evidence>
<dbReference type="EMBL" id="BOOH01000055">
    <property type="protein sequence ID" value="GIH80050.1"/>
    <property type="molecule type" value="Genomic_DNA"/>
</dbReference>
<gene>
    <name evidence="2" type="ORF">Plo01_64790</name>
</gene>
<protein>
    <recommendedName>
        <fullName evidence="1">Suppressor of fused-like domain-containing protein</fullName>
    </recommendedName>
</protein>
<organism evidence="2 3">
    <name type="scientific">Planobispora longispora</name>
    <dbReference type="NCBI Taxonomy" id="28887"/>
    <lineage>
        <taxon>Bacteria</taxon>
        <taxon>Bacillati</taxon>
        <taxon>Actinomycetota</taxon>
        <taxon>Actinomycetes</taxon>
        <taxon>Streptosporangiales</taxon>
        <taxon>Streptosporangiaceae</taxon>
        <taxon>Planobispora</taxon>
    </lineage>
</organism>
<dbReference type="AlphaFoldDB" id="A0A8J3RSS1"/>
<comment type="caution">
    <text evidence="2">The sequence shown here is derived from an EMBL/GenBank/DDBJ whole genome shotgun (WGS) entry which is preliminary data.</text>
</comment>
<dbReference type="InterPro" id="IPR020941">
    <property type="entry name" value="SUFU-like_domain"/>
</dbReference>
<evidence type="ECO:0000313" key="3">
    <source>
        <dbReference type="Proteomes" id="UP000616724"/>
    </source>
</evidence>
<dbReference type="Pfam" id="PF05076">
    <property type="entry name" value="SUFU"/>
    <property type="match status" value="1"/>
</dbReference>
<feature type="domain" description="Suppressor of fused-like" evidence="1">
    <location>
        <begin position="48"/>
        <end position="190"/>
    </location>
</feature>
<dbReference type="Proteomes" id="UP000616724">
    <property type="component" value="Unassembled WGS sequence"/>
</dbReference>
<proteinExistence type="predicted"/>
<evidence type="ECO:0000259" key="1">
    <source>
        <dbReference type="Pfam" id="PF05076"/>
    </source>
</evidence>
<keyword evidence="3" id="KW-1185">Reference proteome</keyword>
<accession>A0A8J3RSS1</accession>
<reference evidence="2 3" key="1">
    <citation type="submission" date="2021-01" db="EMBL/GenBank/DDBJ databases">
        <title>Whole genome shotgun sequence of Planobispora longispora NBRC 13918.</title>
        <authorList>
            <person name="Komaki H."/>
            <person name="Tamura T."/>
        </authorList>
    </citation>
    <scope>NUCLEOTIDE SEQUENCE [LARGE SCALE GENOMIC DNA]</scope>
    <source>
        <strain evidence="2 3">NBRC 13918</strain>
    </source>
</reference>